<reference evidence="1" key="2">
    <citation type="submission" date="2023-05" db="EMBL/GenBank/DDBJ databases">
        <authorList>
            <consortium name="Lawrence Berkeley National Laboratory"/>
            <person name="Steindorff A."/>
            <person name="Hensen N."/>
            <person name="Bonometti L."/>
            <person name="Westerberg I."/>
            <person name="Brannstrom I.O."/>
            <person name="Guillou S."/>
            <person name="Cros-Aarteil S."/>
            <person name="Calhoun S."/>
            <person name="Haridas S."/>
            <person name="Kuo A."/>
            <person name="Mondo S."/>
            <person name="Pangilinan J."/>
            <person name="Riley R."/>
            <person name="Labutti K."/>
            <person name="Andreopoulos B."/>
            <person name="Lipzen A."/>
            <person name="Chen C."/>
            <person name="Yanf M."/>
            <person name="Daum C."/>
            <person name="Ng V."/>
            <person name="Clum A."/>
            <person name="Ohm R."/>
            <person name="Martin F."/>
            <person name="Silar P."/>
            <person name="Natvig D."/>
            <person name="Lalanne C."/>
            <person name="Gautier V."/>
            <person name="Ament-Velasquez S.L."/>
            <person name="Kruys A."/>
            <person name="Hutchinson M.I."/>
            <person name="Powell A.J."/>
            <person name="Barry K."/>
            <person name="Miller A.N."/>
            <person name="Grigoriev I.V."/>
            <person name="Debuchy R."/>
            <person name="Gladieux P."/>
            <person name="Thoren M.H."/>
            <person name="Johannesson H."/>
        </authorList>
    </citation>
    <scope>NUCLEOTIDE SEQUENCE</scope>
    <source>
        <strain evidence="1">PSN293</strain>
    </source>
</reference>
<dbReference type="AlphaFoldDB" id="A0AAN7B1F0"/>
<dbReference type="Proteomes" id="UP001301769">
    <property type="component" value="Unassembled WGS sequence"/>
</dbReference>
<organism evidence="1 2">
    <name type="scientific">Rhypophila decipiens</name>
    <dbReference type="NCBI Taxonomy" id="261697"/>
    <lineage>
        <taxon>Eukaryota</taxon>
        <taxon>Fungi</taxon>
        <taxon>Dikarya</taxon>
        <taxon>Ascomycota</taxon>
        <taxon>Pezizomycotina</taxon>
        <taxon>Sordariomycetes</taxon>
        <taxon>Sordariomycetidae</taxon>
        <taxon>Sordariales</taxon>
        <taxon>Naviculisporaceae</taxon>
        <taxon>Rhypophila</taxon>
    </lineage>
</organism>
<proteinExistence type="predicted"/>
<accession>A0AAN7B1F0</accession>
<dbReference type="EMBL" id="MU858299">
    <property type="protein sequence ID" value="KAK4207368.1"/>
    <property type="molecule type" value="Genomic_DNA"/>
</dbReference>
<keyword evidence="2" id="KW-1185">Reference proteome</keyword>
<name>A0AAN7B1F0_9PEZI</name>
<reference evidence="1" key="1">
    <citation type="journal article" date="2023" name="Mol. Phylogenet. Evol.">
        <title>Genome-scale phylogeny and comparative genomics of the fungal order Sordariales.</title>
        <authorList>
            <person name="Hensen N."/>
            <person name="Bonometti L."/>
            <person name="Westerberg I."/>
            <person name="Brannstrom I.O."/>
            <person name="Guillou S."/>
            <person name="Cros-Aarteil S."/>
            <person name="Calhoun S."/>
            <person name="Haridas S."/>
            <person name="Kuo A."/>
            <person name="Mondo S."/>
            <person name="Pangilinan J."/>
            <person name="Riley R."/>
            <person name="LaButti K."/>
            <person name="Andreopoulos B."/>
            <person name="Lipzen A."/>
            <person name="Chen C."/>
            <person name="Yan M."/>
            <person name="Daum C."/>
            <person name="Ng V."/>
            <person name="Clum A."/>
            <person name="Steindorff A."/>
            <person name="Ohm R.A."/>
            <person name="Martin F."/>
            <person name="Silar P."/>
            <person name="Natvig D.O."/>
            <person name="Lalanne C."/>
            <person name="Gautier V."/>
            <person name="Ament-Velasquez S.L."/>
            <person name="Kruys A."/>
            <person name="Hutchinson M.I."/>
            <person name="Powell A.J."/>
            <person name="Barry K."/>
            <person name="Miller A.N."/>
            <person name="Grigoriev I.V."/>
            <person name="Debuchy R."/>
            <person name="Gladieux P."/>
            <person name="Hiltunen Thoren M."/>
            <person name="Johannesson H."/>
        </authorList>
    </citation>
    <scope>NUCLEOTIDE SEQUENCE</scope>
    <source>
        <strain evidence="1">PSN293</strain>
    </source>
</reference>
<comment type="caution">
    <text evidence="1">The sequence shown here is derived from an EMBL/GenBank/DDBJ whole genome shotgun (WGS) entry which is preliminary data.</text>
</comment>
<evidence type="ECO:0000313" key="1">
    <source>
        <dbReference type="EMBL" id="KAK4207368.1"/>
    </source>
</evidence>
<gene>
    <name evidence="1" type="ORF">QBC37DRAFT_96292</name>
</gene>
<protein>
    <submittedName>
        <fullName evidence="1">Uncharacterized protein</fullName>
    </submittedName>
</protein>
<sequence>MHEDKPWAADVPPQSCIGTYWNIGLRGSGKISLKLAMFLAAQTLPECPPDGERSTTFVQGFIDKFPTSGQEVWAWSTGGLKNHYTFLESATHSCPNVMFQIRCLVAKPHDQRQTPSLGMLDLPLIRQTTALSFEGVSDCYFQEVRSAFSLQLGLSNPSFFRLVVLTDDHSLIEWTPGVHEASRFEQESGPDKEPHTSLEPVLYLLGCVARIVMGAKVQWDATLLVLDQMVHVQISDARDKD</sequence>
<evidence type="ECO:0000313" key="2">
    <source>
        <dbReference type="Proteomes" id="UP001301769"/>
    </source>
</evidence>